<dbReference type="GeneID" id="116301920"/>
<dbReference type="RefSeq" id="XP_031566954.1">
    <property type="nucleotide sequence ID" value="XM_031711094.1"/>
</dbReference>
<feature type="domain" description="PA14" evidence="2">
    <location>
        <begin position="35"/>
        <end position="191"/>
    </location>
</feature>
<evidence type="ECO:0000313" key="4">
    <source>
        <dbReference type="RefSeq" id="XP_031566954.1"/>
    </source>
</evidence>
<dbReference type="InterPro" id="IPR037524">
    <property type="entry name" value="PA14/GLEYA"/>
</dbReference>
<accession>A0A6P8IJJ4</accession>
<name>A0A6P8IJJ4_ACTTE</name>
<dbReference type="PROSITE" id="PS50948">
    <property type="entry name" value="PAN"/>
    <property type="match status" value="1"/>
</dbReference>
<dbReference type="AlphaFoldDB" id="A0A6P8IJJ4"/>
<gene>
    <name evidence="4" type="primary">LOC116301920</name>
</gene>
<feature type="domain" description="Apple" evidence="1">
    <location>
        <begin position="199"/>
        <end position="277"/>
    </location>
</feature>
<sequence>MKIRTLISFPPKCFVLYSLFFVVVQLSIHDVLIQALNPGVRRELWQTIPGDSVANLTSSNEYQSKAANIIDILPSLDAPIDIGEVYGQKLTTYFLAPETGNYFFVMSCDQSCQLWVSRDVMSRNVEMILEVKPPGSKTNRDWTRSNTPIYMVDNDFYFLQVFMKEQNGSDFLSIGVDLPKGSSIKPIREPYLFLERPEQLTGSFVLVENAAIPSNGLVRSYPSVSQTLCAHYCLRYVTGCKAYCYHVITSECLLYSVTISEAQSIESDSNTLLYNKI</sequence>
<keyword evidence="3" id="KW-1185">Reference proteome</keyword>
<dbReference type="InterPro" id="IPR003609">
    <property type="entry name" value="Pan_app"/>
</dbReference>
<evidence type="ECO:0000259" key="2">
    <source>
        <dbReference type="PROSITE" id="PS51820"/>
    </source>
</evidence>
<proteinExistence type="predicted"/>
<evidence type="ECO:0000313" key="3">
    <source>
        <dbReference type="Proteomes" id="UP000515163"/>
    </source>
</evidence>
<dbReference type="Proteomes" id="UP000515163">
    <property type="component" value="Unplaced"/>
</dbReference>
<dbReference type="KEGG" id="aten:116301920"/>
<protein>
    <submittedName>
        <fullName evidence="4">Uncharacterized protein LOC116301920</fullName>
    </submittedName>
</protein>
<dbReference type="InParanoid" id="A0A6P8IJJ4"/>
<dbReference type="Gene3D" id="2.60.120.1560">
    <property type="match status" value="1"/>
</dbReference>
<dbReference type="SUPFAM" id="SSF57414">
    <property type="entry name" value="Hairpin loop containing domain-like"/>
    <property type="match status" value="1"/>
</dbReference>
<dbReference type="OrthoDB" id="5945687at2759"/>
<dbReference type="PROSITE" id="PS51820">
    <property type="entry name" value="PA14"/>
    <property type="match status" value="1"/>
</dbReference>
<reference evidence="4" key="1">
    <citation type="submission" date="2025-08" db="UniProtKB">
        <authorList>
            <consortium name="RefSeq"/>
        </authorList>
    </citation>
    <scope>IDENTIFICATION</scope>
    <source>
        <tissue evidence="4">Tentacle</tissue>
    </source>
</reference>
<organism evidence="3 4">
    <name type="scientific">Actinia tenebrosa</name>
    <name type="common">Australian red waratah sea anemone</name>
    <dbReference type="NCBI Taxonomy" id="6105"/>
    <lineage>
        <taxon>Eukaryota</taxon>
        <taxon>Metazoa</taxon>
        <taxon>Cnidaria</taxon>
        <taxon>Anthozoa</taxon>
        <taxon>Hexacorallia</taxon>
        <taxon>Actiniaria</taxon>
        <taxon>Actiniidae</taxon>
        <taxon>Actinia</taxon>
    </lineage>
</organism>
<evidence type="ECO:0000259" key="1">
    <source>
        <dbReference type="PROSITE" id="PS50948"/>
    </source>
</evidence>